<accession>A0ACA9KBZ7</accession>
<gene>
    <name evidence="1" type="ORF">RPERSI_LOCUS279</name>
</gene>
<comment type="caution">
    <text evidence="1">The sequence shown here is derived from an EMBL/GenBank/DDBJ whole genome shotgun (WGS) entry which is preliminary data.</text>
</comment>
<keyword evidence="2" id="KW-1185">Reference proteome</keyword>
<proteinExistence type="predicted"/>
<dbReference type="EMBL" id="CAJVQC010000203">
    <property type="protein sequence ID" value="CAG8464044.1"/>
    <property type="molecule type" value="Genomic_DNA"/>
</dbReference>
<reference evidence="1" key="1">
    <citation type="submission" date="2021-06" db="EMBL/GenBank/DDBJ databases">
        <authorList>
            <person name="Kallberg Y."/>
            <person name="Tangrot J."/>
            <person name="Rosling A."/>
        </authorList>
    </citation>
    <scope>NUCLEOTIDE SEQUENCE</scope>
    <source>
        <strain evidence="1">MA461A</strain>
    </source>
</reference>
<evidence type="ECO:0000313" key="2">
    <source>
        <dbReference type="Proteomes" id="UP000789920"/>
    </source>
</evidence>
<name>A0ACA9KBZ7_9GLOM</name>
<sequence length="105" mass="12224">MNHAEWNQTRNDPLIRQLLKTIEDNHTFKPTQQKKHITRDQLRQIRASLNLSDPDSLLFWTIALVVGELPPKSHQDTTRVPTIQALRFEKTGMQQSSCPGQRIIR</sequence>
<evidence type="ECO:0000313" key="1">
    <source>
        <dbReference type="EMBL" id="CAG8464044.1"/>
    </source>
</evidence>
<organism evidence="1 2">
    <name type="scientific">Racocetra persica</name>
    <dbReference type="NCBI Taxonomy" id="160502"/>
    <lineage>
        <taxon>Eukaryota</taxon>
        <taxon>Fungi</taxon>
        <taxon>Fungi incertae sedis</taxon>
        <taxon>Mucoromycota</taxon>
        <taxon>Glomeromycotina</taxon>
        <taxon>Glomeromycetes</taxon>
        <taxon>Diversisporales</taxon>
        <taxon>Gigasporaceae</taxon>
        <taxon>Racocetra</taxon>
    </lineage>
</organism>
<protein>
    <submittedName>
        <fullName evidence="1">36803_t:CDS:1</fullName>
    </submittedName>
</protein>
<dbReference type="Proteomes" id="UP000789920">
    <property type="component" value="Unassembled WGS sequence"/>
</dbReference>